<feature type="compositionally biased region" description="Low complexity" evidence="1">
    <location>
        <begin position="108"/>
        <end position="125"/>
    </location>
</feature>
<sequence length="356" mass="39346">MDDTHEDEDTVMDNPTGVAPGTVPTALLWKGPGGLNVGGTGVGATSVDGNGEPRTQLRMPLRVQPHLSPPRKFRPLRPGAAPQRGGGGGPARPTAGPRAPTSPMPMADGASGDPSDPSNDPSDLSGRLARMEAEIANLRLQVKGGRKSGTVSTGPFRRPHRPQNRTQESIDRNRHVRELLQECCQISTYFDHTMVENRHRSRQSDLYTRRIETSIALQVDGDHTWQEVEEILTLLQVKEMSSDESDNDNPHGRLSPARVRRRPYRSAALTRLLGDIDSLISTQNAYGNIRAGGTPHARNRYSALESGKFPSPELPRNFFCEKWLEERSAKEKTQLSLQPSRHIPDLSPFFQRVPRD</sequence>
<evidence type="ECO:0000313" key="2">
    <source>
        <dbReference type="EMBL" id="KAL0956869.1"/>
    </source>
</evidence>
<evidence type="ECO:0000313" key="3">
    <source>
        <dbReference type="Proteomes" id="UP001556367"/>
    </source>
</evidence>
<comment type="caution">
    <text evidence="2">The sequence shown here is derived from an EMBL/GenBank/DDBJ whole genome shotgun (WGS) entry which is preliminary data.</text>
</comment>
<dbReference type="Proteomes" id="UP001556367">
    <property type="component" value="Unassembled WGS sequence"/>
</dbReference>
<feature type="region of interest" description="Disordered" evidence="1">
    <location>
        <begin position="239"/>
        <end position="260"/>
    </location>
</feature>
<organism evidence="2 3">
    <name type="scientific">Hohenbuehelia grisea</name>
    <dbReference type="NCBI Taxonomy" id="104357"/>
    <lineage>
        <taxon>Eukaryota</taxon>
        <taxon>Fungi</taxon>
        <taxon>Dikarya</taxon>
        <taxon>Basidiomycota</taxon>
        <taxon>Agaricomycotina</taxon>
        <taxon>Agaricomycetes</taxon>
        <taxon>Agaricomycetidae</taxon>
        <taxon>Agaricales</taxon>
        <taxon>Pleurotineae</taxon>
        <taxon>Pleurotaceae</taxon>
        <taxon>Hohenbuehelia</taxon>
    </lineage>
</organism>
<feature type="compositionally biased region" description="Acidic residues" evidence="1">
    <location>
        <begin position="1"/>
        <end position="11"/>
    </location>
</feature>
<dbReference type="EMBL" id="JASNQZ010000006">
    <property type="protein sequence ID" value="KAL0956869.1"/>
    <property type="molecule type" value="Genomic_DNA"/>
</dbReference>
<feature type="compositionally biased region" description="Gly residues" evidence="1">
    <location>
        <begin position="31"/>
        <end position="42"/>
    </location>
</feature>
<gene>
    <name evidence="2" type="ORF">HGRIS_002977</name>
</gene>
<evidence type="ECO:0000256" key="1">
    <source>
        <dbReference type="SAM" id="MobiDB-lite"/>
    </source>
</evidence>
<keyword evidence="3" id="KW-1185">Reference proteome</keyword>
<name>A0ABR3JM38_9AGAR</name>
<feature type="region of interest" description="Disordered" evidence="1">
    <location>
        <begin position="1"/>
        <end position="125"/>
    </location>
</feature>
<feature type="region of interest" description="Disordered" evidence="1">
    <location>
        <begin position="331"/>
        <end position="356"/>
    </location>
</feature>
<protein>
    <submittedName>
        <fullName evidence="2">Uncharacterized protein</fullName>
    </submittedName>
</protein>
<reference evidence="3" key="1">
    <citation type="submission" date="2024-06" db="EMBL/GenBank/DDBJ databases">
        <title>Multi-omics analyses provide insights into the biosynthesis of the anticancer antibiotic pleurotin in Hohenbuehelia grisea.</title>
        <authorList>
            <person name="Weaver J.A."/>
            <person name="Alberti F."/>
        </authorList>
    </citation>
    <scope>NUCLEOTIDE SEQUENCE [LARGE SCALE GENOMIC DNA]</scope>
    <source>
        <strain evidence="3">T-177</strain>
    </source>
</reference>
<feature type="region of interest" description="Disordered" evidence="1">
    <location>
        <begin position="138"/>
        <end position="169"/>
    </location>
</feature>
<accession>A0ABR3JM38</accession>
<proteinExistence type="predicted"/>